<dbReference type="PANTHER" id="PTHR46268">
    <property type="entry name" value="STRESS RESPONSE PROTEIN NHAX"/>
    <property type="match status" value="1"/>
</dbReference>
<feature type="domain" description="UspA" evidence="2">
    <location>
        <begin position="1"/>
        <end position="140"/>
    </location>
</feature>
<reference evidence="3 4" key="1">
    <citation type="submission" date="2016-10" db="EMBL/GenBank/DDBJ databases">
        <authorList>
            <person name="de Groot N.N."/>
        </authorList>
    </citation>
    <scope>NUCLEOTIDE SEQUENCE [LARGE SCALE GENOMIC DNA]</scope>
    <source>
        <strain evidence="3 4">DSM 22187</strain>
    </source>
</reference>
<dbReference type="SUPFAM" id="SSF52402">
    <property type="entry name" value="Adenine nucleotide alpha hydrolases-like"/>
    <property type="match status" value="1"/>
</dbReference>
<accession>A0A1H6XTR1</accession>
<gene>
    <name evidence="3" type="ORF">SAMN05444271_13924</name>
</gene>
<evidence type="ECO:0000259" key="2">
    <source>
        <dbReference type="Pfam" id="PF00582"/>
    </source>
</evidence>
<name>A0A1H6XTR1_9EURY</name>
<dbReference type="PANTHER" id="PTHR46268:SF24">
    <property type="entry name" value="UNIVERSAL STRESS PROTEIN"/>
    <property type="match status" value="1"/>
</dbReference>
<dbReference type="Gene3D" id="3.40.50.620">
    <property type="entry name" value="HUPs"/>
    <property type="match status" value="1"/>
</dbReference>
<evidence type="ECO:0000256" key="1">
    <source>
        <dbReference type="ARBA" id="ARBA00008791"/>
    </source>
</evidence>
<dbReference type="OrthoDB" id="105697at2157"/>
<dbReference type="KEGG" id="hae:halTADL_2276"/>
<dbReference type="InterPro" id="IPR006015">
    <property type="entry name" value="Universal_stress_UspA"/>
</dbReference>
<dbReference type="InterPro" id="IPR014729">
    <property type="entry name" value="Rossmann-like_a/b/a_fold"/>
</dbReference>
<keyword evidence="4" id="KW-1185">Reference proteome</keyword>
<evidence type="ECO:0000313" key="4">
    <source>
        <dbReference type="Proteomes" id="UP000198888"/>
    </source>
</evidence>
<protein>
    <submittedName>
        <fullName evidence="3">Nucleotide-binding universal stress protein, UspA family</fullName>
    </submittedName>
</protein>
<dbReference type="PRINTS" id="PR01438">
    <property type="entry name" value="UNVRSLSTRESS"/>
</dbReference>
<dbReference type="Proteomes" id="UP000198888">
    <property type="component" value="Unassembled WGS sequence"/>
</dbReference>
<dbReference type="CDD" id="cd00293">
    <property type="entry name" value="USP-like"/>
    <property type="match status" value="1"/>
</dbReference>
<dbReference type="EMBL" id="FNYR01000039">
    <property type="protein sequence ID" value="SEJ28282.1"/>
    <property type="molecule type" value="Genomic_DNA"/>
</dbReference>
<dbReference type="Pfam" id="PF00582">
    <property type="entry name" value="Usp"/>
    <property type="match status" value="1"/>
</dbReference>
<evidence type="ECO:0000313" key="3">
    <source>
        <dbReference type="EMBL" id="SEJ28282.1"/>
    </source>
</evidence>
<dbReference type="STRING" id="1073996.SAMN05444271_13924"/>
<organism evidence="3 4">
    <name type="scientific">Halohasta litchfieldiae</name>
    <dbReference type="NCBI Taxonomy" id="1073996"/>
    <lineage>
        <taxon>Archaea</taxon>
        <taxon>Methanobacteriati</taxon>
        <taxon>Methanobacteriota</taxon>
        <taxon>Stenosarchaea group</taxon>
        <taxon>Halobacteria</taxon>
        <taxon>Halobacteriales</taxon>
        <taxon>Haloferacaceae</taxon>
        <taxon>Halohasta</taxon>
    </lineage>
</organism>
<dbReference type="InterPro" id="IPR006016">
    <property type="entry name" value="UspA"/>
</dbReference>
<proteinExistence type="inferred from homology"/>
<sequence>MTRRLLVPLDGSPQSKEALRYAVETFPDADLVVVHVLNPAAGISNLDDLVSETADVLDEQETLATELFETAREIAGEERLVDTELLSGRAASEIVTFAQDNAVDEIVMGSHGRDGAARLLLGSVAETVVRRSPVPVTVVR</sequence>
<dbReference type="GeneID" id="35003055"/>
<dbReference type="AlphaFoldDB" id="A0A1H6XTR1"/>
<dbReference type="RefSeq" id="WP_089673697.1">
    <property type="nucleotide sequence ID" value="NZ_CP024845.1"/>
</dbReference>
<comment type="similarity">
    <text evidence="1">Belongs to the universal stress protein A family.</text>
</comment>
<accession>A0A2H4Q3S3</accession>